<feature type="signal peptide" evidence="1">
    <location>
        <begin position="1"/>
        <end position="27"/>
    </location>
</feature>
<dbReference type="PANTHER" id="PTHR38045:SF1">
    <property type="entry name" value="HEPARINASE II_III-LIKE PROTEIN"/>
    <property type="match status" value="1"/>
</dbReference>
<evidence type="ECO:0008006" key="4">
    <source>
        <dbReference type="Google" id="ProtNLM"/>
    </source>
</evidence>
<dbReference type="PROSITE" id="PS51257">
    <property type="entry name" value="PROKAR_LIPOPROTEIN"/>
    <property type="match status" value="1"/>
</dbReference>
<accession>A0ABT8WF52</accession>
<keyword evidence="1" id="KW-0732">Signal</keyword>
<dbReference type="Gene3D" id="1.50.10.100">
    <property type="entry name" value="Chondroitin AC/alginate lyase"/>
    <property type="match status" value="1"/>
</dbReference>
<feature type="chain" id="PRO_5046038449" description="Heparinase" evidence="1">
    <location>
        <begin position="28"/>
        <end position="652"/>
    </location>
</feature>
<dbReference type="Gene3D" id="2.70.98.70">
    <property type="match status" value="1"/>
</dbReference>
<evidence type="ECO:0000256" key="1">
    <source>
        <dbReference type="SAM" id="SignalP"/>
    </source>
</evidence>
<proteinExistence type="predicted"/>
<name>A0ABT8WF52_9FLAO</name>
<sequence length="652" mass="72914">MNIKGKIKALTCPIFLLCFALIFSCNKQNNKPIDLNIAEYLSYANSDTIYPSAKQIEMLKAVMPKQSFQLAPSITARDYWSKIAASESGKDYLKEALSELEKEPEVPITDSIYRLANKQGNRGIYKPRYYRTMERLEHFILAECIENKGRFLSQIAVYSNAILAMKSWLHPNHDDDENGVLEGRRVSIDLGARKFGSVLALAEVLLGDKLKQDLRDKITTHLQWRIIDSYLKSCEILDKNNKWIKSTSNWNSVCTSGSVFVSITISKKEEERLAAIGCALNSMKYYLSGFGSDGYCSEGLGYWGYGFGHYLQLAQTIYDYTDGRINLFDADNPEKLKNVGNFPEKFEIQNRRCSPFSDGVSSIRRGNSFAYALSAKHYGSIKPTGLRTEEAVEQLMVWNSPESFNYDKNTDREALELPDYSYFDDFGMVISRGKQNVPFSIAMKAGHNKENHNHSDVGTYTLVLNSDIMAGDIGAPSYTAGAFSPNNKARSSWGHPVPRIDNTLQSNGRAFSGEIIATAFSEETDKVVMDIKAAYEIPSLEKLIRIIENDKSGLGTITIKDSFSSTKPVTFGIAIMTLNTYEIIDSNTVIITSKNQKVKAEIKGNGASIKITDEVVPVKKLREGAPAYRIGVDFTEPIKNGTITVKYTPVFE</sequence>
<dbReference type="Proteomes" id="UP001176883">
    <property type="component" value="Unassembled WGS sequence"/>
</dbReference>
<dbReference type="PANTHER" id="PTHR38045">
    <property type="entry name" value="CHROMOSOME 1, WHOLE GENOME SHOTGUN SEQUENCE"/>
    <property type="match status" value="1"/>
</dbReference>
<dbReference type="SUPFAM" id="SSF48230">
    <property type="entry name" value="Chondroitin AC/alginate lyase"/>
    <property type="match status" value="1"/>
</dbReference>
<evidence type="ECO:0000313" key="2">
    <source>
        <dbReference type="EMBL" id="MDO5971788.1"/>
    </source>
</evidence>
<dbReference type="EMBL" id="JAUOEK010000172">
    <property type="protein sequence ID" value="MDO5971788.1"/>
    <property type="molecule type" value="Genomic_DNA"/>
</dbReference>
<reference evidence="2" key="1">
    <citation type="submission" date="2023-07" db="EMBL/GenBank/DDBJ databases">
        <title>Two novel species in the genus Flavivirga.</title>
        <authorList>
            <person name="Kwon K."/>
        </authorList>
    </citation>
    <scope>NUCLEOTIDE SEQUENCE</scope>
    <source>
        <strain evidence="2">KCTC 52353</strain>
    </source>
</reference>
<keyword evidence="3" id="KW-1185">Reference proteome</keyword>
<protein>
    <recommendedName>
        <fullName evidence="4">Heparinase</fullName>
    </recommendedName>
</protein>
<dbReference type="InterPro" id="IPR008929">
    <property type="entry name" value="Chondroitin_lyas"/>
</dbReference>
<evidence type="ECO:0000313" key="3">
    <source>
        <dbReference type="Proteomes" id="UP001176883"/>
    </source>
</evidence>
<gene>
    <name evidence="2" type="ORF">Q4Q35_18455</name>
</gene>
<organism evidence="2 3">
    <name type="scientific">Flavivirga aquimarina</name>
    <dbReference type="NCBI Taxonomy" id="2027862"/>
    <lineage>
        <taxon>Bacteria</taxon>
        <taxon>Pseudomonadati</taxon>
        <taxon>Bacteroidota</taxon>
        <taxon>Flavobacteriia</taxon>
        <taxon>Flavobacteriales</taxon>
        <taxon>Flavobacteriaceae</taxon>
        <taxon>Flavivirga</taxon>
    </lineage>
</organism>
<dbReference type="RefSeq" id="WP_303279502.1">
    <property type="nucleotide sequence ID" value="NZ_JAUOEK010000172.1"/>
</dbReference>
<comment type="caution">
    <text evidence="2">The sequence shown here is derived from an EMBL/GenBank/DDBJ whole genome shotgun (WGS) entry which is preliminary data.</text>
</comment>